<sequence length="129" mass="14283">MLRYNGDASDSVCSTKKECGNCLLIQKPIDASGEIGTATEGKDRAMCRLAEEFSPLRAVRKQSSHLLSRHPMSRPRETDLVQAITRPAAACADRLYTKMNSGPFASLQQVEPKKSEMITHSLITRCPKF</sequence>
<name>A0A4C1SGI2_EUMVA</name>
<proteinExistence type="predicted"/>
<comment type="caution">
    <text evidence="1">The sequence shown here is derived from an EMBL/GenBank/DDBJ whole genome shotgun (WGS) entry which is preliminary data.</text>
</comment>
<accession>A0A4C1SGI2</accession>
<dbReference type="AlphaFoldDB" id="A0A4C1SGI2"/>
<dbReference type="EMBL" id="BGZK01000005">
    <property type="protein sequence ID" value="GBP00220.1"/>
    <property type="molecule type" value="Genomic_DNA"/>
</dbReference>
<evidence type="ECO:0000313" key="2">
    <source>
        <dbReference type="Proteomes" id="UP000299102"/>
    </source>
</evidence>
<keyword evidence="2" id="KW-1185">Reference proteome</keyword>
<gene>
    <name evidence="1" type="ORF">EVAR_843_1</name>
</gene>
<reference evidence="1 2" key="1">
    <citation type="journal article" date="2019" name="Commun. Biol.">
        <title>The bagworm genome reveals a unique fibroin gene that provides high tensile strength.</title>
        <authorList>
            <person name="Kono N."/>
            <person name="Nakamura H."/>
            <person name="Ohtoshi R."/>
            <person name="Tomita M."/>
            <person name="Numata K."/>
            <person name="Arakawa K."/>
        </authorList>
    </citation>
    <scope>NUCLEOTIDE SEQUENCE [LARGE SCALE GENOMIC DNA]</scope>
</reference>
<protein>
    <submittedName>
        <fullName evidence="1">Uncharacterized protein</fullName>
    </submittedName>
</protein>
<evidence type="ECO:0000313" key="1">
    <source>
        <dbReference type="EMBL" id="GBP00220.1"/>
    </source>
</evidence>
<organism evidence="1 2">
    <name type="scientific">Eumeta variegata</name>
    <name type="common">Bagworm moth</name>
    <name type="synonym">Eumeta japonica</name>
    <dbReference type="NCBI Taxonomy" id="151549"/>
    <lineage>
        <taxon>Eukaryota</taxon>
        <taxon>Metazoa</taxon>
        <taxon>Ecdysozoa</taxon>
        <taxon>Arthropoda</taxon>
        <taxon>Hexapoda</taxon>
        <taxon>Insecta</taxon>
        <taxon>Pterygota</taxon>
        <taxon>Neoptera</taxon>
        <taxon>Endopterygota</taxon>
        <taxon>Lepidoptera</taxon>
        <taxon>Glossata</taxon>
        <taxon>Ditrysia</taxon>
        <taxon>Tineoidea</taxon>
        <taxon>Psychidae</taxon>
        <taxon>Oiketicinae</taxon>
        <taxon>Eumeta</taxon>
    </lineage>
</organism>
<dbReference type="Proteomes" id="UP000299102">
    <property type="component" value="Unassembled WGS sequence"/>
</dbReference>